<evidence type="ECO:0000313" key="1">
    <source>
        <dbReference type="EMBL" id="MPC89698.1"/>
    </source>
</evidence>
<keyword evidence="2" id="KW-1185">Reference proteome</keyword>
<dbReference type="Proteomes" id="UP000324222">
    <property type="component" value="Unassembled WGS sequence"/>
</dbReference>
<sequence>MRAAQGEDFYPTLTTISTTNFFQGSPHLLRGAESSVPSSSHITPPITTMSSFTVFTNLSGLPLFHLAGTSTSSFLLPTNSSLPLTLAHHLRHTIATRSSLRPQTFTSFLSSFQDPYSETLCSLTTTIFKCSR</sequence>
<dbReference type="EMBL" id="VSRR010081888">
    <property type="protein sequence ID" value="MPC89698.1"/>
    <property type="molecule type" value="Genomic_DNA"/>
</dbReference>
<dbReference type="AlphaFoldDB" id="A0A5B7J9V2"/>
<protein>
    <submittedName>
        <fullName evidence="1">Uncharacterized protein</fullName>
    </submittedName>
</protein>
<organism evidence="1 2">
    <name type="scientific">Portunus trituberculatus</name>
    <name type="common">Swimming crab</name>
    <name type="synonym">Neptunus trituberculatus</name>
    <dbReference type="NCBI Taxonomy" id="210409"/>
    <lineage>
        <taxon>Eukaryota</taxon>
        <taxon>Metazoa</taxon>
        <taxon>Ecdysozoa</taxon>
        <taxon>Arthropoda</taxon>
        <taxon>Crustacea</taxon>
        <taxon>Multicrustacea</taxon>
        <taxon>Malacostraca</taxon>
        <taxon>Eumalacostraca</taxon>
        <taxon>Eucarida</taxon>
        <taxon>Decapoda</taxon>
        <taxon>Pleocyemata</taxon>
        <taxon>Brachyura</taxon>
        <taxon>Eubrachyura</taxon>
        <taxon>Portunoidea</taxon>
        <taxon>Portunidae</taxon>
        <taxon>Portuninae</taxon>
        <taxon>Portunus</taxon>
    </lineage>
</organism>
<evidence type="ECO:0000313" key="2">
    <source>
        <dbReference type="Proteomes" id="UP000324222"/>
    </source>
</evidence>
<gene>
    <name evidence="1" type="ORF">E2C01_084655</name>
</gene>
<reference evidence="1 2" key="1">
    <citation type="submission" date="2019-05" db="EMBL/GenBank/DDBJ databases">
        <title>Another draft genome of Portunus trituberculatus and its Hox gene families provides insights of decapod evolution.</title>
        <authorList>
            <person name="Jeong J.-H."/>
            <person name="Song I."/>
            <person name="Kim S."/>
            <person name="Choi T."/>
            <person name="Kim D."/>
            <person name="Ryu S."/>
            <person name="Kim W."/>
        </authorList>
    </citation>
    <scope>NUCLEOTIDE SEQUENCE [LARGE SCALE GENOMIC DNA]</scope>
    <source>
        <tissue evidence="1">Muscle</tissue>
    </source>
</reference>
<accession>A0A5B7J9V2</accession>
<name>A0A5B7J9V2_PORTR</name>
<proteinExistence type="predicted"/>
<comment type="caution">
    <text evidence="1">The sequence shown here is derived from an EMBL/GenBank/DDBJ whole genome shotgun (WGS) entry which is preliminary data.</text>
</comment>